<evidence type="ECO:0000256" key="5">
    <source>
        <dbReference type="SAM" id="SignalP"/>
    </source>
</evidence>
<dbReference type="AlphaFoldDB" id="A0A895YQK1"/>
<reference evidence="6" key="1">
    <citation type="submission" date="2021-02" db="EMBL/GenBank/DDBJ databases">
        <title>Natrosporangium hydrolyticum gen. nov., sp. nov, a haloalkaliphilic actinobacterium from a soda solonchak soil.</title>
        <authorList>
            <person name="Sorokin D.Y."/>
            <person name="Khijniak T.V."/>
            <person name="Zakharycheva A.P."/>
            <person name="Boueva O.V."/>
            <person name="Ariskina E.V."/>
            <person name="Hahnke R.L."/>
            <person name="Bunk B."/>
            <person name="Sproer C."/>
            <person name="Schumann P."/>
            <person name="Evtushenko L.I."/>
            <person name="Kublanov I.V."/>
        </authorList>
    </citation>
    <scope>NUCLEOTIDE SEQUENCE</scope>
    <source>
        <strain evidence="6">DSM 106523</strain>
    </source>
</reference>
<sequence length="560" mass="61693">MRPPFRPLAASRRRFLTMAGLGAAAALGGGTLLSGCGRDPEAGGAATQLDRLADQLPTHQPLDLVTPDLVVPPPAASAFTRYPSELTRAITEQPGRGGPPIQATTLYWGPTPPGSGRNAYLDTINDERLGVTCQFSIQDGNTYDEPLTAMLAARDVPDVLVVPSWNTNVPRFSDAASLLFADLSEYLSGDQVLDFPMLATLPTDQWQHCFWGERLRAVPFVNDNPFGWVLFHRADLFGPMGLGLPTTAEELYEIGREVTDPGNNVWAFNDIWRYVKMVFGVPNDEEGYSINSAGEVVHEVETEEYAAALEFARRLFDEGLIHPDSVADPSTDPKPSFASGQVMFMQDGLGAWRGMQLEEQRATSGFDMQAVPVFAHDGGAPVVYGGGEPIFYTFIKEGLGEDRVREILGVLNWCAAPFGTEEWEERQHGFEGVHFDERAEDGTPVNNDTFHDEYAEQFTFLSGRNPVQIGSPEIPGWVESYAEWASQAAPHIPENPWAAFKLEQPAAMSQARQFLEDTEHDLLRGRRDLSDLDDVIAQWRRTGGDRGRDFLAGALEDDDN</sequence>
<dbReference type="PANTHER" id="PTHR43649">
    <property type="entry name" value="ARABINOSE-BINDING PROTEIN-RELATED"/>
    <property type="match status" value="1"/>
</dbReference>
<protein>
    <submittedName>
        <fullName evidence="6">Extracellular solute-binding protein</fullName>
    </submittedName>
</protein>
<name>A0A895YQK1_9ACTN</name>
<dbReference type="KEGG" id="nhy:JQS43_09025"/>
<organism evidence="6 7">
    <name type="scientific">Natronosporangium hydrolyticum</name>
    <dbReference type="NCBI Taxonomy" id="2811111"/>
    <lineage>
        <taxon>Bacteria</taxon>
        <taxon>Bacillati</taxon>
        <taxon>Actinomycetota</taxon>
        <taxon>Actinomycetes</taxon>
        <taxon>Micromonosporales</taxon>
        <taxon>Micromonosporaceae</taxon>
        <taxon>Natronosporangium</taxon>
    </lineage>
</organism>
<dbReference type="Proteomes" id="UP000662857">
    <property type="component" value="Chromosome"/>
</dbReference>
<evidence type="ECO:0000313" key="7">
    <source>
        <dbReference type="Proteomes" id="UP000662857"/>
    </source>
</evidence>
<comment type="similarity">
    <text evidence="2">Belongs to the bacterial solute-binding protein 1 family.</text>
</comment>
<accession>A0A895YQK1</accession>
<comment type="subcellular location">
    <subcellularLocation>
        <location evidence="1">Cell envelope</location>
    </subcellularLocation>
</comment>
<dbReference type="InterPro" id="IPR006311">
    <property type="entry name" value="TAT_signal"/>
</dbReference>
<evidence type="ECO:0000256" key="4">
    <source>
        <dbReference type="ARBA" id="ARBA00022729"/>
    </source>
</evidence>
<dbReference type="Gene3D" id="3.40.190.10">
    <property type="entry name" value="Periplasmic binding protein-like II"/>
    <property type="match status" value="1"/>
</dbReference>
<dbReference type="PROSITE" id="PS51318">
    <property type="entry name" value="TAT"/>
    <property type="match status" value="1"/>
</dbReference>
<keyword evidence="3" id="KW-0813">Transport</keyword>
<keyword evidence="7" id="KW-1185">Reference proteome</keyword>
<evidence type="ECO:0000256" key="1">
    <source>
        <dbReference type="ARBA" id="ARBA00004196"/>
    </source>
</evidence>
<dbReference type="EMBL" id="CP070499">
    <property type="protein sequence ID" value="QSB16400.1"/>
    <property type="molecule type" value="Genomic_DNA"/>
</dbReference>
<feature type="chain" id="PRO_5034768652" evidence="5">
    <location>
        <begin position="26"/>
        <end position="560"/>
    </location>
</feature>
<feature type="signal peptide" evidence="5">
    <location>
        <begin position="1"/>
        <end position="25"/>
    </location>
</feature>
<dbReference type="InterPro" id="IPR006059">
    <property type="entry name" value="SBP"/>
</dbReference>
<dbReference type="Pfam" id="PF01547">
    <property type="entry name" value="SBP_bac_1"/>
    <property type="match status" value="1"/>
</dbReference>
<proteinExistence type="inferred from homology"/>
<gene>
    <name evidence="6" type="ORF">JQS43_09025</name>
</gene>
<dbReference type="PANTHER" id="PTHR43649:SF31">
    <property type="entry name" value="SN-GLYCEROL-3-PHOSPHATE-BINDING PERIPLASMIC PROTEIN UGPB"/>
    <property type="match status" value="1"/>
</dbReference>
<evidence type="ECO:0000256" key="2">
    <source>
        <dbReference type="ARBA" id="ARBA00008520"/>
    </source>
</evidence>
<dbReference type="InterPro" id="IPR050490">
    <property type="entry name" value="Bact_solute-bd_prot1"/>
</dbReference>
<dbReference type="GO" id="GO:0030313">
    <property type="term" value="C:cell envelope"/>
    <property type="evidence" value="ECO:0007669"/>
    <property type="project" value="UniProtKB-SubCell"/>
</dbReference>
<keyword evidence="4 5" id="KW-0732">Signal</keyword>
<evidence type="ECO:0000313" key="6">
    <source>
        <dbReference type="EMBL" id="QSB16400.1"/>
    </source>
</evidence>
<dbReference type="SUPFAM" id="SSF53850">
    <property type="entry name" value="Periplasmic binding protein-like II"/>
    <property type="match status" value="1"/>
</dbReference>
<dbReference type="RefSeq" id="WP_239678616.1">
    <property type="nucleotide sequence ID" value="NZ_CP070499.1"/>
</dbReference>
<evidence type="ECO:0000256" key="3">
    <source>
        <dbReference type="ARBA" id="ARBA00022448"/>
    </source>
</evidence>